<feature type="transmembrane region" description="Helical" evidence="1">
    <location>
        <begin position="21"/>
        <end position="40"/>
    </location>
</feature>
<dbReference type="InterPro" id="IPR052534">
    <property type="entry name" value="Extracell_DNA_Util/SecSys_Comp"/>
</dbReference>
<keyword evidence="1" id="KW-0472">Membrane</keyword>
<reference evidence="2 3" key="1">
    <citation type="submission" date="2020-11" db="EMBL/GenBank/DDBJ databases">
        <title>Fusibacter basophilias sp. nov.</title>
        <authorList>
            <person name="Qiu D."/>
        </authorList>
    </citation>
    <scope>NUCLEOTIDE SEQUENCE [LARGE SCALE GENOMIC DNA]</scope>
    <source>
        <strain evidence="2 3">Q10-2</strain>
    </source>
</reference>
<evidence type="ECO:0000256" key="1">
    <source>
        <dbReference type="SAM" id="Phobius"/>
    </source>
</evidence>
<dbReference type="RefSeq" id="WP_194702089.1">
    <property type="nucleotide sequence ID" value="NZ_JADKNH010000007.1"/>
</dbReference>
<keyword evidence="1" id="KW-0812">Transmembrane</keyword>
<organism evidence="2 3">
    <name type="scientific">Fusibacter ferrireducens</name>
    <dbReference type="NCBI Taxonomy" id="2785058"/>
    <lineage>
        <taxon>Bacteria</taxon>
        <taxon>Bacillati</taxon>
        <taxon>Bacillota</taxon>
        <taxon>Clostridia</taxon>
        <taxon>Eubacteriales</taxon>
        <taxon>Eubacteriales Family XII. Incertae Sedis</taxon>
        <taxon>Fusibacter</taxon>
    </lineage>
</organism>
<dbReference type="Proteomes" id="UP000614200">
    <property type="component" value="Unassembled WGS sequence"/>
</dbReference>
<evidence type="ECO:0000313" key="2">
    <source>
        <dbReference type="EMBL" id="MBF4693845.1"/>
    </source>
</evidence>
<name>A0ABR9ZTS1_9FIRM</name>
<dbReference type="PANTHER" id="PTHR40278:SF1">
    <property type="entry name" value="DNA UTILIZATION PROTEIN HOFN"/>
    <property type="match status" value="1"/>
</dbReference>
<dbReference type="InterPro" id="IPR007813">
    <property type="entry name" value="PilN"/>
</dbReference>
<protein>
    <submittedName>
        <fullName evidence="2">PilN domain-containing protein</fullName>
    </submittedName>
</protein>
<keyword evidence="1" id="KW-1133">Transmembrane helix</keyword>
<comment type="caution">
    <text evidence="2">The sequence shown here is derived from an EMBL/GenBank/DDBJ whole genome shotgun (WGS) entry which is preliminary data.</text>
</comment>
<sequence length="187" mass="21788">MTEFNFFKPFIPVKRKRNYKKLFFFVLLIALMVPVGYYHGQMLVDLNASNEVIKNLNQFLEDPANQRTVNEVIKKQETVDRYLLIRDQLLNSKAQINSEFQVAAYLLDLINQQMPQELFLTKMSLSSGTLEIEGYCDSFDTIAQYAYNLRVTGMFNDVMIPTVSRGETYTNFTIQCSIKWEGMDETK</sequence>
<proteinExistence type="predicted"/>
<gene>
    <name evidence="2" type="ORF">ISU02_12060</name>
</gene>
<dbReference type="PANTHER" id="PTHR40278">
    <property type="entry name" value="DNA UTILIZATION PROTEIN HOFN"/>
    <property type="match status" value="1"/>
</dbReference>
<keyword evidence="3" id="KW-1185">Reference proteome</keyword>
<accession>A0ABR9ZTS1</accession>
<dbReference type="EMBL" id="JADKNH010000007">
    <property type="protein sequence ID" value="MBF4693845.1"/>
    <property type="molecule type" value="Genomic_DNA"/>
</dbReference>
<evidence type="ECO:0000313" key="3">
    <source>
        <dbReference type="Proteomes" id="UP000614200"/>
    </source>
</evidence>
<dbReference type="Pfam" id="PF05137">
    <property type="entry name" value="PilN"/>
    <property type="match status" value="1"/>
</dbReference>